<dbReference type="Gene3D" id="1.10.1660.10">
    <property type="match status" value="1"/>
</dbReference>
<dbReference type="InterPro" id="IPR009061">
    <property type="entry name" value="DNA-bd_dom_put_sf"/>
</dbReference>
<dbReference type="InterPro" id="IPR029016">
    <property type="entry name" value="GAF-like_dom_sf"/>
</dbReference>
<sequence>MGRAAPSDDNQTPPSDPAMTSREAARLLGVSITTAQMWMESGMLASWKTPGGHRRTRLSSVMTLLGHREVKQPEPAAGPVVPQIEVPYPVSANEAERARFVEQTMEDTHSEARFHRLTWLASELLDVPIALVTFLTSELQIFRAAHGLNISSTPRSWAFCNYAVMQEEIFTVSDATKDPRFVNNPMVTGSPFIRFYAGIRLMYQGRAFGSLCVIDTEPRILRAHERQALEELAALATDILSLQLLESNLP</sequence>
<dbReference type="SMART" id="SM00065">
    <property type="entry name" value="GAF"/>
    <property type="match status" value="1"/>
</dbReference>
<protein>
    <submittedName>
        <fullName evidence="3">Diguanylate cyclase</fullName>
    </submittedName>
</protein>
<reference evidence="3 4" key="1">
    <citation type="journal article" date="2010" name="Int. J. Syst. Evol. Microbiol.">
        <title>Reclassification of Herbaspirillum putei as a later heterotypic synonym of Herbaspirillum huttiense, with the description of H. huttiense subsp. huttiense subsp. nov. and H. huttiense subsp. putei subsp. nov., comb. nov., and description of Herbaspirillum aquaticum sp. nov.</title>
        <authorList>
            <person name="Dobritsa A.P."/>
            <person name="Reddy M.C."/>
            <person name="Samadpour M."/>
        </authorList>
    </citation>
    <scope>NUCLEOTIDE SEQUENCE [LARGE SCALE GENOMIC DNA]</scope>
    <source>
        <strain evidence="3 4">IEH 4430</strain>
    </source>
</reference>
<dbReference type="InterPro" id="IPR010093">
    <property type="entry name" value="SinI_DNA-bd"/>
</dbReference>
<accession>A0A225SQ57</accession>
<evidence type="ECO:0000259" key="2">
    <source>
        <dbReference type="SMART" id="SM00065"/>
    </source>
</evidence>
<keyword evidence="4" id="KW-1185">Reference proteome</keyword>
<evidence type="ECO:0000313" key="3">
    <source>
        <dbReference type="EMBL" id="OWY33112.1"/>
    </source>
</evidence>
<dbReference type="CDD" id="cd04762">
    <property type="entry name" value="HTH_MerR-trunc"/>
    <property type="match status" value="1"/>
</dbReference>
<dbReference type="EMBL" id="NJGV01000020">
    <property type="protein sequence ID" value="OWY33112.1"/>
    <property type="molecule type" value="Genomic_DNA"/>
</dbReference>
<name>A0A225SQ57_9BURK</name>
<dbReference type="PANTHER" id="PTHR43102">
    <property type="entry name" value="SLR1143 PROTEIN"/>
    <property type="match status" value="1"/>
</dbReference>
<dbReference type="SUPFAM" id="SSF46955">
    <property type="entry name" value="Putative DNA-binding domain"/>
    <property type="match status" value="1"/>
</dbReference>
<dbReference type="Proteomes" id="UP000214747">
    <property type="component" value="Unassembled WGS sequence"/>
</dbReference>
<evidence type="ECO:0000256" key="1">
    <source>
        <dbReference type="SAM" id="MobiDB-lite"/>
    </source>
</evidence>
<feature type="domain" description="GAF" evidence="2">
    <location>
        <begin position="109"/>
        <end position="250"/>
    </location>
</feature>
<dbReference type="RefSeq" id="WP_088756446.1">
    <property type="nucleotide sequence ID" value="NZ_JARJFG010000044.1"/>
</dbReference>
<dbReference type="SUPFAM" id="SSF55781">
    <property type="entry name" value="GAF domain-like"/>
    <property type="match status" value="1"/>
</dbReference>
<dbReference type="Gene3D" id="3.30.450.40">
    <property type="match status" value="1"/>
</dbReference>
<organism evidence="3 4">
    <name type="scientific">Herbaspirillum aquaticum</name>
    <dbReference type="NCBI Taxonomy" id="568783"/>
    <lineage>
        <taxon>Bacteria</taxon>
        <taxon>Pseudomonadati</taxon>
        <taxon>Pseudomonadota</taxon>
        <taxon>Betaproteobacteria</taxon>
        <taxon>Burkholderiales</taxon>
        <taxon>Oxalobacteraceae</taxon>
        <taxon>Herbaspirillum</taxon>
    </lineage>
</organism>
<dbReference type="PANTHER" id="PTHR43102:SF2">
    <property type="entry name" value="GAF DOMAIN-CONTAINING PROTEIN"/>
    <property type="match status" value="1"/>
</dbReference>
<dbReference type="GO" id="GO:0003677">
    <property type="term" value="F:DNA binding"/>
    <property type="evidence" value="ECO:0007669"/>
    <property type="project" value="InterPro"/>
</dbReference>
<dbReference type="AlphaFoldDB" id="A0A225SQ57"/>
<comment type="caution">
    <text evidence="3">The sequence shown here is derived from an EMBL/GenBank/DDBJ whole genome shotgun (WGS) entry which is preliminary data.</text>
</comment>
<dbReference type="NCBIfam" id="TIGR01764">
    <property type="entry name" value="excise"/>
    <property type="match status" value="1"/>
</dbReference>
<dbReference type="Pfam" id="PF01590">
    <property type="entry name" value="GAF"/>
    <property type="match status" value="1"/>
</dbReference>
<gene>
    <name evidence="3" type="ORF">CEJ45_18210</name>
</gene>
<evidence type="ECO:0000313" key="4">
    <source>
        <dbReference type="Proteomes" id="UP000214747"/>
    </source>
</evidence>
<feature type="region of interest" description="Disordered" evidence="1">
    <location>
        <begin position="1"/>
        <end position="20"/>
    </location>
</feature>
<dbReference type="InterPro" id="IPR003018">
    <property type="entry name" value="GAF"/>
</dbReference>
<proteinExistence type="predicted"/>